<dbReference type="Proteomes" id="UP000281474">
    <property type="component" value="Unassembled WGS sequence"/>
</dbReference>
<dbReference type="EMBL" id="QZEI01000027">
    <property type="protein sequence ID" value="RLV59767.1"/>
    <property type="molecule type" value="Genomic_DNA"/>
</dbReference>
<accession>A0A3L8PWE2</accession>
<keyword evidence="1" id="KW-0732">Signal</keyword>
<dbReference type="RefSeq" id="WP_121838936.1">
    <property type="nucleotide sequence ID" value="NZ_ML014776.1"/>
</dbReference>
<evidence type="ECO:0000256" key="1">
    <source>
        <dbReference type="SAM" id="SignalP"/>
    </source>
</evidence>
<sequence>MATRSVTLYAPLLLSLTSLVTFNAFAIPVSQMKSGNYLAFYQHGLPKDMKLCNQTLNIGNTNNSPININIEYTPEKNMPPCSLSHTDLVCNANGLCAGEESYEQIVVKFIHNNTYQWEDITRGFGGELLLSKSQKPSK</sequence>
<keyword evidence="3" id="KW-1185">Reference proteome</keyword>
<reference evidence="2 3" key="1">
    <citation type="submission" date="2018-09" db="EMBL/GenBank/DDBJ databases">
        <title>Phylogeny of the Shewanellaceae, and recommendation for two new genera, Pseudoshewanella and Parashewanella.</title>
        <authorList>
            <person name="Wang G."/>
        </authorList>
    </citation>
    <scope>NUCLEOTIDE SEQUENCE [LARGE SCALE GENOMIC DNA]</scope>
    <source>
        <strain evidence="2 3">C51</strain>
    </source>
</reference>
<name>A0A3L8PWE2_9GAMM</name>
<organism evidence="2 3">
    <name type="scientific">Parashewanella curva</name>
    <dbReference type="NCBI Taxonomy" id="2338552"/>
    <lineage>
        <taxon>Bacteria</taxon>
        <taxon>Pseudomonadati</taxon>
        <taxon>Pseudomonadota</taxon>
        <taxon>Gammaproteobacteria</taxon>
        <taxon>Alteromonadales</taxon>
        <taxon>Shewanellaceae</taxon>
        <taxon>Parashewanella</taxon>
    </lineage>
</organism>
<protein>
    <submittedName>
        <fullName evidence="2">Uncharacterized protein</fullName>
    </submittedName>
</protein>
<evidence type="ECO:0000313" key="3">
    <source>
        <dbReference type="Proteomes" id="UP000281474"/>
    </source>
</evidence>
<dbReference type="AlphaFoldDB" id="A0A3L8PWE2"/>
<feature type="signal peptide" evidence="1">
    <location>
        <begin position="1"/>
        <end position="26"/>
    </location>
</feature>
<gene>
    <name evidence="2" type="ORF">D5018_10385</name>
</gene>
<comment type="caution">
    <text evidence="2">The sequence shown here is derived from an EMBL/GenBank/DDBJ whole genome shotgun (WGS) entry which is preliminary data.</text>
</comment>
<evidence type="ECO:0000313" key="2">
    <source>
        <dbReference type="EMBL" id="RLV59767.1"/>
    </source>
</evidence>
<proteinExistence type="predicted"/>
<feature type="chain" id="PRO_5017966947" evidence="1">
    <location>
        <begin position="27"/>
        <end position="138"/>
    </location>
</feature>